<name>A0A9W9IC23_9EURO</name>
<accession>A0A9W9IC23</accession>
<feature type="compositionally biased region" description="Low complexity" evidence="1">
    <location>
        <begin position="143"/>
        <end position="154"/>
    </location>
</feature>
<feature type="compositionally biased region" description="Pro residues" evidence="1">
    <location>
        <begin position="374"/>
        <end position="386"/>
    </location>
</feature>
<organism evidence="2 3">
    <name type="scientific">Penicillium capsulatum</name>
    <dbReference type="NCBI Taxonomy" id="69766"/>
    <lineage>
        <taxon>Eukaryota</taxon>
        <taxon>Fungi</taxon>
        <taxon>Dikarya</taxon>
        <taxon>Ascomycota</taxon>
        <taxon>Pezizomycotina</taxon>
        <taxon>Eurotiomycetes</taxon>
        <taxon>Eurotiomycetidae</taxon>
        <taxon>Eurotiales</taxon>
        <taxon>Aspergillaceae</taxon>
        <taxon>Penicillium</taxon>
    </lineage>
</organism>
<evidence type="ECO:0000256" key="1">
    <source>
        <dbReference type="SAM" id="MobiDB-lite"/>
    </source>
</evidence>
<dbReference type="Proteomes" id="UP001146351">
    <property type="component" value="Unassembled WGS sequence"/>
</dbReference>
<feature type="region of interest" description="Disordered" evidence="1">
    <location>
        <begin position="529"/>
        <end position="555"/>
    </location>
</feature>
<dbReference type="EMBL" id="JAPQKO010000003">
    <property type="protein sequence ID" value="KAJ5172908.1"/>
    <property type="molecule type" value="Genomic_DNA"/>
</dbReference>
<feature type="region of interest" description="Disordered" evidence="1">
    <location>
        <begin position="373"/>
        <end position="395"/>
    </location>
</feature>
<dbReference type="OrthoDB" id="10003116at2759"/>
<feature type="region of interest" description="Disordered" evidence="1">
    <location>
        <begin position="257"/>
        <end position="313"/>
    </location>
</feature>
<feature type="region of interest" description="Disordered" evidence="1">
    <location>
        <begin position="494"/>
        <end position="517"/>
    </location>
</feature>
<protein>
    <submittedName>
        <fullName evidence="2">Uncharacterized protein</fullName>
    </submittedName>
</protein>
<reference evidence="2" key="2">
    <citation type="journal article" date="2023" name="IMA Fungus">
        <title>Comparative genomic study of the Penicillium genus elucidates a diverse pangenome and 15 lateral gene transfer events.</title>
        <authorList>
            <person name="Petersen C."/>
            <person name="Sorensen T."/>
            <person name="Nielsen M.R."/>
            <person name="Sondergaard T.E."/>
            <person name="Sorensen J.L."/>
            <person name="Fitzpatrick D.A."/>
            <person name="Frisvad J.C."/>
            <person name="Nielsen K.L."/>
        </authorList>
    </citation>
    <scope>NUCLEOTIDE SEQUENCE</scope>
    <source>
        <strain evidence="2">IBT 21917</strain>
    </source>
</reference>
<feature type="region of interest" description="Disordered" evidence="1">
    <location>
        <begin position="198"/>
        <end position="234"/>
    </location>
</feature>
<feature type="region of interest" description="Disordered" evidence="1">
    <location>
        <begin position="134"/>
        <end position="158"/>
    </location>
</feature>
<feature type="region of interest" description="Disordered" evidence="1">
    <location>
        <begin position="575"/>
        <end position="601"/>
    </location>
</feature>
<evidence type="ECO:0000313" key="3">
    <source>
        <dbReference type="Proteomes" id="UP001146351"/>
    </source>
</evidence>
<feature type="compositionally biased region" description="Basic and acidic residues" evidence="1">
    <location>
        <begin position="93"/>
        <end position="108"/>
    </location>
</feature>
<evidence type="ECO:0000313" key="2">
    <source>
        <dbReference type="EMBL" id="KAJ5172908.1"/>
    </source>
</evidence>
<sequence length="652" mass="70944">MSTVAAAQGPVEARSLSSITTIASNPPAYPRNPTHEKLDPLVLYIVRVPGSQDIFLSPLKPPTKASVSAEAINASLFYLHVATPEDEALMEEVKHEREAQAQRRREALEAAGEEDPAQREFARMNNVRRKPVGAAESVDDNAAEPAQESAAQAPLPRRPVPMPHVSAENMSFEGTPAANLQPGMVQDTANTPVEPVIKSAIPRRPLPPLPPSEEPWDASTAAEGQPRPTTRSSTCFETEMVQKPDSWKENHDAVASGRFSLDSNRPHLPPRPSQDRRTSPTRSPGQSPTRQRRSRNAPRSSDTGFHITLIRRDPASGTQWNVATISTPSMEHNATDIEISTPGYNRFTGSNEAISLADLAANLPAGMIRTAAPSIPPSVAPEPPSEQPSGPRKFRRQVCVSKPYDDSVSDIGNGNSDNSKLKSGYYSFNSPWNGTCTFASSVNGRSLKCKHMIPGPGGQMPVQGEEDPNPAVTVAEIRFNTPFQAANLHFHAAHRSHLQQGPSSLTYDPTNPDAMANSKRNSLAQFLNPNTYSRPRAHTGPNAPSQPENARNFHPGEVLRRTSLRASRFARQNHFHSHPHASHPRRSTSTSSGGPDSDEDRLDLSLAREKAGGGIRGKSAKLGKLIIEDEGFKMLDLVVSACMAVWWRGYYC</sequence>
<gene>
    <name evidence="2" type="ORF">N7492_005501</name>
</gene>
<dbReference type="AlphaFoldDB" id="A0A9W9IC23"/>
<feature type="compositionally biased region" description="Polar residues" evidence="1">
    <location>
        <begin position="280"/>
        <end position="289"/>
    </location>
</feature>
<feature type="compositionally biased region" description="Polar residues" evidence="1">
    <location>
        <begin position="498"/>
        <end position="509"/>
    </location>
</feature>
<keyword evidence="3" id="KW-1185">Reference proteome</keyword>
<feature type="region of interest" description="Disordered" evidence="1">
    <location>
        <begin position="93"/>
        <end position="117"/>
    </location>
</feature>
<feature type="compositionally biased region" description="Basic residues" evidence="1">
    <location>
        <begin position="575"/>
        <end position="586"/>
    </location>
</feature>
<comment type="caution">
    <text evidence="2">The sequence shown here is derived from an EMBL/GenBank/DDBJ whole genome shotgun (WGS) entry which is preliminary data.</text>
</comment>
<feature type="compositionally biased region" description="Pro residues" evidence="1">
    <location>
        <begin position="204"/>
        <end position="213"/>
    </location>
</feature>
<proteinExistence type="predicted"/>
<reference evidence="2" key="1">
    <citation type="submission" date="2022-11" db="EMBL/GenBank/DDBJ databases">
        <authorList>
            <person name="Petersen C."/>
        </authorList>
    </citation>
    <scope>NUCLEOTIDE SEQUENCE</scope>
    <source>
        <strain evidence="2">IBT 21917</strain>
    </source>
</reference>